<dbReference type="AlphaFoldDB" id="A0A101JG16"/>
<dbReference type="Proteomes" id="UP000053244">
    <property type="component" value="Unassembled WGS sequence"/>
</dbReference>
<organism evidence="1 2">
    <name type="scientific">Actinoplanes awajinensis subsp. mycoplanecinus</name>
    <dbReference type="NCBI Taxonomy" id="135947"/>
    <lineage>
        <taxon>Bacteria</taxon>
        <taxon>Bacillati</taxon>
        <taxon>Actinomycetota</taxon>
        <taxon>Actinomycetes</taxon>
        <taxon>Micromonosporales</taxon>
        <taxon>Micromonosporaceae</taxon>
        <taxon>Actinoplanes</taxon>
    </lineage>
</organism>
<comment type="caution">
    <text evidence="1">The sequence shown here is derived from an EMBL/GenBank/DDBJ whole genome shotgun (WGS) entry which is preliminary data.</text>
</comment>
<accession>A0A101JG16</accession>
<sequence length="85" mass="9259">MTESDQLTRIAAKLDAASFVPEAPWFTMNPPLTPAEVTAFEERHRERLPLGEDELLATLAGDPSPERRVRAGQSLLMAPAMRGAG</sequence>
<name>A0A101JG16_9ACTN</name>
<evidence type="ECO:0000313" key="1">
    <source>
        <dbReference type="EMBL" id="KUL26191.1"/>
    </source>
</evidence>
<dbReference type="EMBL" id="LLZH01000308">
    <property type="protein sequence ID" value="KUL26191.1"/>
    <property type="molecule type" value="Genomic_DNA"/>
</dbReference>
<protein>
    <submittedName>
        <fullName evidence="1">Uncharacterized protein</fullName>
    </submittedName>
</protein>
<dbReference type="OrthoDB" id="1190024at2"/>
<keyword evidence="2" id="KW-1185">Reference proteome</keyword>
<dbReference type="RefSeq" id="WP_067702514.1">
    <property type="nucleotide sequence ID" value="NZ_LLZH01000308.1"/>
</dbReference>
<reference evidence="1 2" key="1">
    <citation type="submission" date="2015-10" db="EMBL/GenBank/DDBJ databases">
        <authorList>
            <person name="Gilbert D.G."/>
        </authorList>
    </citation>
    <scope>NUCLEOTIDE SEQUENCE [LARGE SCALE GENOMIC DNA]</scope>
    <source>
        <strain evidence="1 2">NRRL B-16712</strain>
    </source>
</reference>
<evidence type="ECO:0000313" key="2">
    <source>
        <dbReference type="Proteomes" id="UP000053244"/>
    </source>
</evidence>
<proteinExistence type="predicted"/>
<gene>
    <name evidence="1" type="ORF">ADL15_38965</name>
</gene>